<dbReference type="InterPro" id="IPR052896">
    <property type="entry name" value="GGT-like_enzyme"/>
</dbReference>
<dbReference type="PANTHER" id="PTHR43881:SF5">
    <property type="entry name" value="GAMMA-GLUTAMYLTRANSPEPTIDASE"/>
    <property type="match status" value="1"/>
</dbReference>
<dbReference type="EMBL" id="UWOC01000111">
    <property type="protein sequence ID" value="VCU06654.1"/>
    <property type="molecule type" value="Genomic_DNA"/>
</dbReference>
<proteinExistence type="predicted"/>
<dbReference type="PRINTS" id="PR01210">
    <property type="entry name" value="GGTRANSPTASE"/>
</dbReference>
<dbReference type="RefSeq" id="WP_129608273.1">
    <property type="nucleotide sequence ID" value="NZ_UWOC01000111.1"/>
</dbReference>
<protein>
    <submittedName>
        <fullName evidence="1">Gamma-glutamyltransferase YwrD</fullName>
    </submittedName>
</protein>
<dbReference type="Pfam" id="PF01019">
    <property type="entry name" value="G_glu_transpept"/>
    <property type="match status" value="1"/>
</dbReference>
<sequence>MDLQIADLHTAGHRRGVAAAPHRAAAAAGRAVLAEGGNALEAMVAMAAMIAVVYPHMNHVGGDGFWLVHEPSGRVRAVMAGGRAGARASAAFYRDHGHDTIPARGPLAALTVPGAVAGWATAREAAAALGGRMPLDLLLAPAIRAAREGVAVTTAQAALTAAYRAELAAVPGFAETFLVDGKAPAAGLRLAQPALAATFEHLAHAGLDDFYRGDVGREIAADLDRIGSPVTRADLERHHAEVTTPLSVRLAAGTLHNTPPPTQGLASLMVLALFDRLGVTEAEDFDHVHGLVEATKRAFRVRDRVVTDPDHLPAPPERVLDPAALATEAAAIDRRTAAPWPAAPGKGDTVWMGAADASGLVVSYIQSVYWEFGSGCVLPRTGVLMQNRGIGFSLDPKALRALAPGRLPFQTLNPALAVLADGRVMAYGTMGGDGQPQTQAALFTRHVVFRQPLAEALDRPRWLLGRTWGAARDSLRVEPRFPDRLLDRLRAAGHDVEILAAPYDSIMGHAGAVVLHPNGTLEGAHDPRADGGAAGA</sequence>
<accession>A0A447CND4</accession>
<dbReference type="OrthoDB" id="9781342at2"/>
<dbReference type="InterPro" id="IPR029055">
    <property type="entry name" value="Ntn_hydrolases_N"/>
</dbReference>
<dbReference type="InterPro" id="IPR043137">
    <property type="entry name" value="GGT_ssub_C"/>
</dbReference>
<dbReference type="PANTHER" id="PTHR43881">
    <property type="entry name" value="GAMMA-GLUTAMYLTRANSPEPTIDASE (AFU_ORTHOLOGUE AFUA_4G13580)"/>
    <property type="match status" value="1"/>
</dbReference>
<gene>
    <name evidence="1" type="primary">ywrD_1</name>
    <name evidence="1" type="ORF">RHODGE_RHODGE_01301</name>
</gene>
<name>A0A447CND4_9BRAD</name>
<organism evidence="1 2">
    <name type="scientific">Rhodoplanes serenus</name>
    <dbReference type="NCBI Taxonomy" id="200615"/>
    <lineage>
        <taxon>Bacteria</taxon>
        <taxon>Pseudomonadati</taxon>
        <taxon>Pseudomonadota</taxon>
        <taxon>Alphaproteobacteria</taxon>
        <taxon>Hyphomicrobiales</taxon>
        <taxon>Nitrobacteraceae</taxon>
        <taxon>Rhodoplanes</taxon>
    </lineage>
</organism>
<dbReference type="AlphaFoldDB" id="A0A447CND4"/>
<dbReference type="InterPro" id="IPR043138">
    <property type="entry name" value="GGT_lsub"/>
</dbReference>
<evidence type="ECO:0000313" key="1">
    <source>
        <dbReference type="EMBL" id="VCU06654.1"/>
    </source>
</evidence>
<dbReference type="SUPFAM" id="SSF56235">
    <property type="entry name" value="N-terminal nucleophile aminohydrolases (Ntn hydrolases)"/>
    <property type="match status" value="1"/>
</dbReference>
<comment type="caution">
    <text evidence="1">The sequence shown here is derived from an EMBL/GenBank/DDBJ whole genome shotgun (WGS) entry which is preliminary data.</text>
</comment>
<dbReference type="Gene3D" id="3.60.20.40">
    <property type="match status" value="1"/>
</dbReference>
<keyword evidence="2" id="KW-1185">Reference proteome</keyword>
<evidence type="ECO:0000313" key="2">
    <source>
        <dbReference type="Proteomes" id="UP000289200"/>
    </source>
</evidence>
<dbReference type="Gene3D" id="1.10.246.130">
    <property type="match status" value="1"/>
</dbReference>
<reference evidence="2" key="1">
    <citation type="submission" date="2018-10" db="EMBL/GenBank/DDBJ databases">
        <authorList>
            <person name="Peiro R."/>
            <person name="Begona"/>
            <person name="Cbmso G."/>
            <person name="Lopez M."/>
            <person name="Gonzalez S."/>
            <person name="Sacristan E."/>
            <person name="Castillo E."/>
        </authorList>
    </citation>
    <scope>NUCLEOTIDE SEQUENCE [LARGE SCALE GENOMIC DNA]</scope>
</reference>
<dbReference type="Proteomes" id="UP000289200">
    <property type="component" value="Unassembled WGS sequence"/>
</dbReference>